<keyword evidence="2" id="KW-0413">Isomerase</keyword>
<name>A0A9X2CWX4_9BACI</name>
<organism evidence="2 3">
    <name type="scientific">Halalkalibacter alkaliphilus</name>
    <dbReference type="NCBI Taxonomy" id="2917993"/>
    <lineage>
        <taxon>Bacteria</taxon>
        <taxon>Bacillati</taxon>
        <taxon>Bacillota</taxon>
        <taxon>Bacilli</taxon>
        <taxon>Bacillales</taxon>
        <taxon>Bacillaceae</taxon>
        <taxon>Halalkalibacter</taxon>
    </lineage>
</organism>
<accession>A0A9X2CWX4</accession>
<dbReference type="InterPro" id="IPR036237">
    <property type="entry name" value="Xyl_isomerase-like_sf"/>
</dbReference>
<protein>
    <submittedName>
        <fullName evidence="2">Sugar phosphate isomerase/epimerase</fullName>
    </submittedName>
</protein>
<dbReference type="PANTHER" id="PTHR12110:SF41">
    <property type="entry name" value="INOSOSE DEHYDRATASE"/>
    <property type="match status" value="1"/>
</dbReference>
<evidence type="ECO:0000313" key="3">
    <source>
        <dbReference type="Proteomes" id="UP001139150"/>
    </source>
</evidence>
<dbReference type="AlphaFoldDB" id="A0A9X2CWX4"/>
<dbReference type="PANTHER" id="PTHR12110">
    <property type="entry name" value="HYDROXYPYRUVATE ISOMERASE"/>
    <property type="match status" value="1"/>
</dbReference>
<proteinExistence type="predicted"/>
<sequence>MNNLKYSYMTNMWGMITDFPKINNFKEMYNVDRSNVAYYMDWDKILKYHVTAGITGIELMFYTIPYIKHFFGSLKNFSEFSKERGIEQITGTFSFASGSEDKSNHNQIWAYNQMMIDSTYELGGENINIMPAGNYYGTGPLSSDQLKTAAECFNEIGRMAADKGITACIHNEFFCAINLHDHERFIELTDPEYVAYCLDTAQLALMGVDPVQFYDKYHERVKYFHLKDTDHYGVPDHIRYGPGAEFADDGTRWFWEVGGGEVDFKGLWKLLKKHDHKGWMAIESDGTPDPVASLLLSKWYIDHELSPIYN</sequence>
<dbReference type="EMBL" id="JAKRYL010000039">
    <property type="protein sequence ID" value="MCL7749764.1"/>
    <property type="molecule type" value="Genomic_DNA"/>
</dbReference>
<evidence type="ECO:0000259" key="1">
    <source>
        <dbReference type="Pfam" id="PF01261"/>
    </source>
</evidence>
<feature type="domain" description="Xylose isomerase-like TIM barrel" evidence="1">
    <location>
        <begin position="51"/>
        <end position="286"/>
    </location>
</feature>
<dbReference type="Pfam" id="PF01261">
    <property type="entry name" value="AP_endonuc_2"/>
    <property type="match status" value="1"/>
</dbReference>
<evidence type="ECO:0000313" key="2">
    <source>
        <dbReference type="EMBL" id="MCL7749764.1"/>
    </source>
</evidence>
<dbReference type="Proteomes" id="UP001139150">
    <property type="component" value="Unassembled WGS sequence"/>
</dbReference>
<gene>
    <name evidence="2" type="ORF">MF646_21855</name>
</gene>
<dbReference type="InterPro" id="IPR050312">
    <property type="entry name" value="IolE/XylAMocC-like"/>
</dbReference>
<dbReference type="InterPro" id="IPR013022">
    <property type="entry name" value="Xyl_isomerase-like_TIM-brl"/>
</dbReference>
<dbReference type="RefSeq" id="WP_250098621.1">
    <property type="nucleotide sequence ID" value="NZ_JAKRYL010000039.1"/>
</dbReference>
<dbReference type="Gene3D" id="3.20.20.150">
    <property type="entry name" value="Divalent-metal-dependent TIM barrel enzymes"/>
    <property type="match status" value="1"/>
</dbReference>
<dbReference type="SUPFAM" id="SSF51658">
    <property type="entry name" value="Xylose isomerase-like"/>
    <property type="match status" value="1"/>
</dbReference>
<keyword evidence="3" id="KW-1185">Reference proteome</keyword>
<dbReference type="GO" id="GO:0016853">
    <property type="term" value="F:isomerase activity"/>
    <property type="evidence" value="ECO:0007669"/>
    <property type="project" value="UniProtKB-KW"/>
</dbReference>
<reference evidence="2" key="1">
    <citation type="submission" date="2022-02" db="EMBL/GenBank/DDBJ databases">
        <title>Halalkalibacter sp. nov. isolated from Lonar Lake, India.</title>
        <authorList>
            <person name="Joshi A."/>
            <person name="Thite S."/>
            <person name="Lodha T."/>
        </authorList>
    </citation>
    <scope>NUCLEOTIDE SEQUENCE</scope>
    <source>
        <strain evidence="2">MEB205</strain>
    </source>
</reference>
<comment type="caution">
    <text evidence="2">The sequence shown here is derived from an EMBL/GenBank/DDBJ whole genome shotgun (WGS) entry which is preliminary data.</text>
</comment>